<proteinExistence type="inferred from homology"/>
<name>A0A081K6C7_9GAMM</name>
<dbReference type="GO" id="GO:0071949">
    <property type="term" value="F:FAD binding"/>
    <property type="evidence" value="ECO:0007669"/>
    <property type="project" value="InterPro"/>
</dbReference>
<protein>
    <recommendedName>
        <fullName evidence="9">FAD-binding domain-containing protein</fullName>
    </recommendedName>
</protein>
<comment type="cofactor">
    <cofactor evidence="1">
        <name>FAD</name>
        <dbReference type="ChEBI" id="CHEBI:57692"/>
    </cofactor>
</comment>
<dbReference type="GO" id="GO:0110142">
    <property type="term" value="C:ubiquinone biosynthesis complex"/>
    <property type="evidence" value="ECO:0007669"/>
    <property type="project" value="UniProtKB-ARBA"/>
</dbReference>
<evidence type="ECO:0000256" key="7">
    <source>
        <dbReference type="ARBA" id="ARBA00023033"/>
    </source>
</evidence>
<evidence type="ECO:0000256" key="3">
    <source>
        <dbReference type="ARBA" id="ARBA00005349"/>
    </source>
</evidence>
<evidence type="ECO:0000256" key="6">
    <source>
        <dbReference type="ARBA" id="ARBA00023002"/>
    </source>
</evidence>
<keyword evidence="5" id="KW-0274">FAD</keyword>
<reference evidence="10 11" key="1">
    <citation type="submission" date="2014-06" db="EMBL/GenBank/DDBJ databases">
        <title>Whole Genome Sequences of Three Symbiotic Endozoicomonas Bacteria.</title>
        <authorList>
            <person name="Neave M.J."/>
            <person name="Apprill A."/>
            <person name="Voolstra C.R."/>
        </authorList>
    </citation>
    <scope>NUCLEOTIDE SEQUENCE [LARGE SCALE GENOMIC DNA]</scope>
    <source>
        <strain evidence="10 11">DSM 22380</strain>
    </source>
</reference>
<dbReference type="SUPFAM" id="SSF51905">
    <property type="entry name" value="FAD/NAD(P)-binding domain"/>
    <property type="match status" value="1"/>
</dbReference>
<dbReference type="UniPathway" id="UPA00232"/>
<comment type="caution">
    <text evidence="10">The sequence shown here is derived from an EMBL/GenBank/DDBJ whole genome shotgun (WGS) entry which is preliminary data.</text>
</comment>
<dbReference type="InterPro" id="IPR051205">
    <property type="entry name" value="UbiH/COQ6_monooxygenase"/>
</dbReference>
<dbReference type="InterPro" id="IPR002938">
    <property type="entry name" value="FAD-bd"/>
</dbReference>
<evidence type="ECO:0000256" key="4">
    <source>
        <dbReference type="ARBA" id="ARBA00022630"/>
    </source>
</evidence>
<evidence type="ECO:0000256" key="1">
    <source>
        <dbReference type="ARBA" id="ARBA00001974"/>
    </source>
</evidence>
<evidence type="ECO:0000313" key="10">
    <source>
        <dbReference type="EMBL" id="KEI69703.1"/>
    </source>
</evidence>
<dbReference type="Proteomes" id="UP000027997">
    <property type="component" value="Unassembled WGS sequence"/>
</dbReference>
<keyword evidence="4" id="KW-0285">Flavoprotein</keyword>
<dbReference type="PANTHER" id="PTHR43876">
    <property type="entry name" value="UBIQUINONE BIOSYNTHESIS MONOOXYGENASE COQ6, MITOCHONDRIAL"/>
    <property type="match status" value="1"/>
</dbReference>
<dbReference type="eggNOG" id="COG0654">
    <property type="taxonomic scope" value="Bacteria"/>
</dbReference>
<dbReference type="NCBIfam" id="TIGR01988">
    <property type="entry name" value="Ubi-OHases"/>
    <property type="match status" value="1"/>
</dbReference>
<evidence type="ECO:0000313" key="11">
    <source>
        <dbReference type="Proteomes" id="UP000027997"/>
    </source>
</evidence>
<dbReference type="PANTHER" id="PTHR43876:SF10">
    <property type="entry name" value="3-DEMETHOXYUBIQUINOL 3-HYDROXYLASE"/>
    <property type="match status" value="1"/>
</dbReference>
<keyword evidence="6" id="KW-0560">Oxidoreductase</keyword>
<evidence type="ECO:0000256" key="5">
    <source>
        <dbReference type="ARBA" id="ARBA00022827"/>
    </source>
</evidence>
<sequence>MLIVGGGMVGAAIACGLGNQGIKVAVFDHIEPEPLPPNALPELRVSALSTASEEILRQLGAWSYMAGMRMTPYRRMAVWEKLHTPWGKELTSRNNRVMFDTQQIDHPQLGFIVENKVTQLGLLEAIKRCPSITFLCPVHIQKIDTSTNRPMVELSDGRRFYGDLLVGADGANSRVRQTAGIVMEQRDYEQQCLVATVEIAGGCQDITWQAFTPTGPEAFLPLADIAGKSYGSIVWYHQPEKVRQLLTLSNEAFIKELVKTFPSELPDIVQLHERAAFPIARRHVSHYFRPGVVLAGDAAHTINPLAGQGVNLGFQDAAWLIEILVDAYQSNESLGSPEVLARYENARRKDNTLMMTAMDGFYHSFSNQNRPLKLLRNTGLALAGNLSPAVNQVMKYAMGLSGKQPKLASVDKR</sequence>
<dbReference type="EMBL" id="JOJP01000001">
    <property type="protein sequence ID" value="KEI69703.1"/>
    <property type="molecule type" value="Genomic_DNA"/>
</dbReference>
<feature type="domain" description="FAD-binding" evidence="9">
    <location>
        <begin position="2"/>
        <end position="349"/>
    </location>
</feature>
<keyword evidence="7" id="KW-0503">Monooxygenase</keyword>
<evidence type="ECO:0000256" key="8">
    <source>
        <dbReference type="ARBA" id="ARBA00065734"/>
    </source>
</evidence>
<comment type="similarity">
    <text evidence="3">Belongs to the UbiH/COQ6 family.</text>
</comment>
<dbReference type="GO" id="GO:0006744">
    <property type="term" value="P:ubiquinone biosynthetic process"/>
    <property type="evidence" value="ECO:0007669"/>
    <property type="project" value="UniProtKB-UniPathway"/>
</dbReference>
<dbReference type="Pfam" id="PF01494">
    <property type="entry name" value="FAD_binding_3"/>
    <property type="match status" value="1"/>
</dbReference>
<dbReference type="STRING" id="305900.GV64_02150"/>
<organism evidence="10 11">
    <name type="scientific">Endozoicomonas elysicola</name>
    <dbReference type="NCBI Taxonomy" id="305900"/>
    <lineage>
        <taxon>Bacteria</taxon>
        <taxon>Pseudomonadati</taxon>
        <taxon>Pseudomonadota</taxon>
        <taxon>Gammaproteobacteria</taxon>
        <taxon>Oceanospirillales</taxon>
        <taxon>Endozoicomonadaceae</taxon>
        <taxon>Endozoicomonas</taxon>
    </lineage>
</organism>
<dbReference type="AlphaFoldDB" id="A0A081K6C7"/>
<comment type="pathway">
    <text evidence="2">Cofactor biosynthesis; ubiquinone biosynthesis.</text>
</comment>
<dbReference type="GO" id="GO:0008682">
    <property type="term" value="F:3-demethoxyubiquinol 3-hydroxylase activity"/>
    <property type="evidence" value="ECO:0007669"/>
    <property type="project" value="TreeGrafter"/>
</dbReference>
<dbReference type="InterPro" id="IPR036188">
    <property type="entry name" value="FAD/NAD-bd_sf"/>
</dbReference>
<gene>
    <name evidence="10" type="ORF">GV64_02150</name>
</gene>
<dbReference type="Gene3D" id="3.50.50.60">
    <property type="entry name" value="FAD/NAD(P)-binding domain"/>
    <property type="match status" value="2"/>
</dbReference>
<dbReference type="PRINTS" id="PR00420">
    <property type="entry name" value="RNGMNOXGNASE"/>
</dbReference>
<dbReference type="FunFam" id="3.50.50.60:FF:000021">
    <property type="entry name" value="Ubiquinone biosynthesis monooxygenase COQ6"/>
    <property type="match status" value="1"/>
</dbReference>
<accession>A0A081K6C7</accession>
<evidence type="ECO:0000256" key="2">
    <source>
        <dbReference type="ARBA" id="ARBA00004749"/>
    </source>
</evidence>
<keyword evidence="11" id="KW-1185">Reference proteome</keyword>
<comment type="subunit">
    <text evidence="8">Component of the Ubi complex metabolon, which regroups five ubiquinone biosynthesis proteins (UbiE, UbiF, UbiG, UbiH and UbiI) and two accessory factors (UbiK and the lipid-binding protein UbiJ).</text>
</comment>
<evidence type="ECO:0000259" key="9">
    <source>
        <dbReference type="Pfam" id="PF01494"/>
    </source>
</evidence>
<dbReference type="InterPro" id="IPR010971">
    <property type="entry name" value="UbiH/COQ6"/>
</dbReference>